<evidence type="ECO:0000256" key="15">
    <source>
        <dbReference type="ARBA" id="ARBA00039316"/>
    </source>
</evidence>
<dbReference type="GO" id="GO:0005524">
    <property type="term" value="F:ATP binding"/>
    <property type="evidence" value="ECO:0007669"/>
    <property type="project" value="UniProtKB-KW"/>
</dbReference>
<keyword evidence="4" id="KW-0677">Repeat</keyword>
<dbReference type="GO" id="GO:0009380">
    <property type="term" value="C:excinuclease repair complex"/>
    <property type="evidence" value="ECO:0007669"/>
    <property type="project" value="InterPro"/>
</dbReference>
<dbReference type="Gene3D" id="3.40.50.300">
    <property type="entry name" value="P-loop containing nucleotide triphosphate hydrolases"/>
    <property type="match status" value="2"/>
</dbReference>
<evidence type="ECO:0000256" key="10">
    <source>
        <dbReference type="ARBA" id="ARBA00022840"/>
    </source>
</evidence>
<accession>A0A161S6X4</accession>
<dbReference type="NCBIfam" id="TIGR00630">
    <property type="entry name" value="uvra"/>
    <property type="match status" value="1"/>
</dbReference>
<evidence type="ECO:0000256" key="7">
    <source>
        <dbReference type="ARBA" id="ARBA00022769"/>
    </source>
</evidence>
<dbReference type="InterPro" id="IPR041552">
    <property type="entry name" value="UvrA_DNA-bd"/>
</dbReference>
<dbReference type="PROSITE" id="PS50893">
    <property type="entry name" value="ABC_TRANSPORTER_2"/>
    <property type="match status" value="2"/>
</dbReference>
<evidence type="ECO:0000256" key="1">
    <source>
        <dbReference type="ARBA" id="ARBA00004496"/>
    </source>
</evidence>
<sequence>MEGAIVIQGAYENNLKHVSLSIPKNKLVVLTGLSGSGKSTLAMDILQKECQRQYMESMGMVTDAIDKPKVESITGLSPSIGVGQQIANRNPRSTLGTVTEIYTYLRVLYARLGERPCPSCGATIRPSFEPAGEGVAPGAKLLEESHGSETDRCPQCRCAVPKLKMAHFSFNKPEGACEACAGLGIVTSLETGLVFDEERSFRGGCVTFWDGMFIDYYSDVLQAAAKHYGFTFDPDAPMKDYSPVQRELLLHGVESETFAGRFPGIKAPKSVGKGRFEGVLTYLHRRHREQTGDTAQSRKLAGYFTRRPCPACDGTRLRSESRWVKINGQSIAEISSWPLHRLMVWLDEMRPTLSEAGQSVLDPIIQDIAERMRRVTKVGLGYLSLDRQANTLSGGEAQRLRLASLLGSGLTGVLYVLDEPTAGLHPKDTASLIGVLQQLRDLGNTVLVIEHDVEVMEAADYLIDMGPGAGRQGGTIVGTGTLEELKSKPGSVTGQFLRNDHGRPLSFERRSGNGAFLTVRNAVARNLKNITVELPLGTLIAITGVSGSGKSTLLFDLIDPAGRQQVQGRMEGGLECGSIDGLGHIDRLITVDQTPIGRIQRSNIATYTDVFTLIRNLFSELPEAKKRKLSSKHFSFNLPGGRCEKCQGLGVLLLDMHFLPDVEAVCPDCGGRRFKDDILSVTYEGKNISELLDMTVRESLHFFGRHRELADKLALLCEVGLGYLQLGQPATTLSGGEAQRLKLAKELSKKTKGHTVYLLDEPTTGLHPSDVRQLLLLLNKLVNSGNTVIVIEHHLDLIREADWIVDLGPDGGEAGGYLVAQGRPEQVAQADGSYTAAFLRRALTG</sequence>
<dbReference type="InterPro" id="IPR004602">
    <property type="entry name" value="UvrA"/>
</dbReference>
<keyword evidence="13" id="KW-0234">DNA repair</keyword>
<dbReference type="InterPro" id="IPR027417">
    <property type="entry name" value="P-loop_NTPase"/>
</dbReference>
<evidence type="ECO:0000256" key="6">
    <source>
        <dbReference type="ARBA" id="ARBA00022763"/>
    </source>
</evidence>
<keyword evidence="5" id="KW-0547">Nucleotide-binding</keyword>
<dbReference type="GO" id="GO:0008270">
    <property type="term" value="F:zinc ion binding"/>
    <property type="evidence" value="ECO:0007669"/>
    <property type="project" value="UniProtKB-KW"/>
</dbReference>
<organism evidence="18 19">
    <name type="scientific">Paenibacillus elgii</name>
    <dbReference type="NCBI Taxonomy" id="189691"/>
    <lineage>
        <taxon>Bacteria</taxon>
        <taxon>Bacillati</taxon>
        <taxon>Bacillota</taxon>
        <taxon>Bacilli</taxon>
        <taxon>Bacillales</taxon>
        <taxon>Paenibacillaceae</taxon>
        <taxon>Paenibacillus</taxon>
    </lineage>
</organism>
<evidence type="ECO:0000256" key="8">
    <source>
        <dbReference type="ARBA" id="ARBA00022771"/>
    </source>
</evidence>
<dbReference type="PANTHER" id="PTHR43152:SF3">
    <property type="entry name" value="UVRABC SYSTEM PROTEIN A"/>
    <property type="match status" value="1"/>
</dbReference>
<evidence type="ECO:0000256" key="9">
    <source>
        <dbReference type="ARBA" id="ARBA00022833"/>
    </source>
</evidence>
<comment type="subcellular location">
    <subcellularLocation>
        <location evidence="1">Cytoplasm</location>
    </subcellularLocation>
</comment>
<dbReference type="GO" id="GO:0005737">
    <property type="term" value="C:cytoplasm"/>
    <property type="evidence" value="ECO:0007669"/>
    <property type="project" value="UniProtKB-SubCell"/>
</dbReference>
<name>A0A161S6X4_9BACL</name>
<dbReference type="GO" id="GO:0016887">
    <property type="term" value="F:ATP hydrolysis activity"/>
    <property type="evidence" value="ECO:0007669"/>
    <property type="project" value="InterPro"/>
</dbReference>
<evidence type="ECO:0000256" key="16">
    <source>
        <dbReference type="ARBA" id="ARBA00042156"/>
    </source>
</evidence>
<dbReference type="InterPro" id="IPR003439">
    <property type="entry name" value="ABC_transporter-like_ATP-bd"/>
</dbReference>
<dbReference type="EMBL" id="LQRA01000046">
    <property type="protein sequence ID" value="KZE80779.1"/>
    <property type="molecule type" value="Genomic_DNA"/>
</dbReference>
<dbReference type="GO" id="GO:0003677">
    <property type="term" value="F:DNA binding"/>
    <property type="evidence" value="ECO:0007669"/>
    <property type="project" value="UniProtKB-KW"/>
</dbReference>
<evidence type="ECO:0000259" key="17">
    <source>
        <dbReference type="PROSITE" id="PS50893"/>
    </source>
</evidence>
<dbReference type="RefSeq" id="WP_063179306.1">
    <property type="nucleotide sequence ID" value="NZ_LQRA01000046.1"/>
</dbReference>
<feature type="domain" description="ABC transporter" evidence="17">
    <location>
        <begin position="232"/>
        <end position="492"/>
    </location>
</feature>
<keyword evidence="19" id="KW-1185">Reference proteome</keyword>
<keyword evidence="12" id="KW-0238">DNA-binding</keyword>
<evidence type="ECO:0000256" key="13">
    <source>
        <dbReference type="ARBA" id="ARBA00023204"/>
    </source>
</evidence>
<protein>
    <recommendedName>
        <fullName evidence="15">UvrABC system protein A</fullName>
    </recommendedName>
    <alternativeName>
        <fullName evidence="16">Excinuclease ABC subunit A</fullName>
    </alternativeName>
</protein>
<dbReference type="GO" id="GO:0006289">
    <property type="term" value="P:nucleotide-excision repair"/>
    <property type="evidence" value="ECO:0007669"/>
    <property type="project" value="InterPro"/>
</dbReference>
<evidence type="ECO:0000313" key="18">
    <source>
        <dbReference type="EMBL" id="KZE80779.1"/>
    </source>
</evidence>
<evidence type="ECO:0000256" key="4">
    <source>
        <dbReference type="ARBA" id="ARBA00022737"/>
    </source>
</evidence>
<dbReference type="Gene3D" id="1.10.8.280">
    <property type="entry name" value="ABC transporter ATPase domain-like"/>
    <property type="match status" value="1"/>
</dbReference>
<dbReference type="PANTHER" id="PTHR43152">
    <property type="entry name" value="UVRABC SYSTEM PROTEIN A"/>
    <property type="match status" value="1"/>
</dbReference>
<dbReference type="Proteomes" id="UP000076563">
    <property type="component" value="Unassembled WGS sequence"/>
</dbReference>
<dbReference type="OrthoDB" id="9809851at2"/>
<dbReference type="Pfam" id="PF00005">
    <property type="entry name" value="ABC_tran"/>
    <property type="match status" value="1"/>
</dbReference>
<comment type="similarity">
    <text evidence="14">Belongs to the ABC transporter superfamily. UvrA family.</text>
</comment>
<dbReference type="SMART" id="SM00382">
    <property type="entry name" value="AAA"/>
    <property type="match status" value="2"/>
</dbReference>
<dbReference type="eggNOG" id="COG0178">
    <property type="taxonomic scope" value="Bacteria"/>
</dbReference>
<comment type="caution">
    <text evidence="18">The sequence shown here is derived from an EMBL/GenBank/DDBJ whole genome shotgun (WGS) entry which is preliminary data.</text>
</comment>
<dbReference type="Gene3D" id="1.20.1580.10">
    <property type="entry name" value="ABC transporter ATPase like domain"/>
    <property type="match status" value="2"/>
</dbReference>
<dbReference type="GO" id="GO:0004518">
    <property type="term" value="F:nuclease activity"/>
    <property type="evidence" value="ECO:0007669"/>
    <property type="project" value="UniProtKB-KW"/>
</dbReference>
<keyword evidence="3" id="KW-0479">Metal-binding</keyword>
<dbReference type="STRING" id="1007103.GCA_000213315_05587"/>
<dbReference type="InterPro" id="IPR017871">
    <property type="entry name" value="ABC_transporter-like_CS"/>
</dbReference>
<dbReference type="Pfam" id="PF17755">
    <property type="entry name" value="UvrA_DNA-bind"/>
    <property type="match status" value="1"/>
</dbReference>
<evidence type="ECO:0000256" key="3">
    <source>
        <dbReference type="ARBA" id="ARBA00022723"/>
    </source>
</evidence>
<keyword evidence="9" id="KW-0862">Zinc</keyword>
<keyword evidence="10" id="KW-0067">ATP-binding</keyword>
<dbReference type="PROSITE" id="PS00211">
    <property type="entry name" value="ABC_TRANSPORTER_1"/>
    <property type="match status" value="2"/>
</dbReference>
<gene>
    <name evidence="18" type="primary">uvrA</name>
    <name evidence="18" type="ORF">AV654_10500</name>
</gene>
<evidence type="ECO:0000256" key="5">
    <source>
        <dbReference type="ARBA" id="ARBA00022741"/>
    </source>
</evidence>
<keyword evidence="2" id="KW-0963">Cytoplasm</keyword>
<dbReference type="InterPro" id="IPR003593">
    <property type="entry name" value="AAA+_ATPase"/>
</dbReference>
<dbReference type="SUPFAM" id="SSF52540">
    <property type="entry name" value="P-loop containing nucleoside triphosphate hydrolases"/>
    <property type="match status" value="2"/>
</dbReference>
<keyword evidence="6" id="KW-0227">DNA damage</keyword>
<proteinExistence type="inferred from homology"/>
<evidence type="ECO:0000256" key="11">
    <source>
        <dbReference type="ARBA" id="ARBA00022881"/>
    </source>
</evidence>
<evidence type="ECO:0000256" key="14">
    <source>
        <dbReference type="ARBA" id="ARBA00038000"/>
    </source>
</evidence>
<dbReference type="AlphaFoldDB" id="A0A161S6X4"/>
<keyword evidence="8" id="KW-0863">Zinc-finger</keyword>
<evidence type="ECO:0000313" key="19">
    <source>
        <dbReference type="Proteomes" id="UP000076563"/>
    </source>
</evidence>
<evidence type="ECO:0000256" key="12">
    <source>
        <dbReference type="ARBA" id="ARBA00023125"/>
    </source>
</evidence>
<feature type="domain" description="ABC transporter" evidence="17">
    <location>
        <begin position="509"/>
        <end position="840"/>
    </location>
</feature>
<keyword evidence="11" id="KW-0267">Excision nuclease</keyword>
<keyword evidence="7" id="KW-0228">DNA excision</keyword>
<reference evidence="19" key="1">
    <citation type="submission" date="2016-01" db="EMBL/GenBank/DDBJ databases">
        <title>Draft genome of Chromobacterium sp. F49.</title>
        <authorList>
            <person name="Hong K.W."/>
        </authorList>
    </citation>
    <scope>NUCLEOTIDE SEQUENCE [LARGE SCALE GENOMIC DNA]</scope>
    <source>
        <strain evidence="19">M63</strain>
    </source>
</reference>
<evidence type="ECO:0000256" key="2">
    <source>
        <dbReference type="ARBA" id="ARBA00022490"/>
    </source>
</evidence>